<feature type="compositionally biased region" description="Low complexity" evidence="1">
    <location>
        <begin position="80"/>
        <end position="131"/>
    </location>
</feature>
<protein>
    <submittedName>
        <fullName evidence="2">Uncharacterized protein</fullName>
    </submittedName>
</protein>
<gene>
    <name evidence="2" type="ORF">Lokhon_02726</name>
</gene>
<feature type="compositionally biased region" description="Acidic residues" evidence="1">
    <location>
        <begin position="27"/>
        <end position="43"/>
    </location>
</feature>
<reference evidence="2 3" key="1">
    <citation type="submission" date="2013-03" db="EMBL/GenBank/DDBJ databases">
        <authorList>
            <person name="Fiebig A."/>
            <person name="Goeker M."/>
            <person name="Klenk H.-P.P."/>
        </authorList>
    </citation>
    <scope>NUCLEOTIDE SEQUENCE [LARGE SCALE GENOMIC DNA]</scope>
    <source>
        <strain evidence="2 3">DSM 17492</strain>
    </source>
</reference>
<feature type="compositionally biased region" description="Low complexity" evidence="1">
    <location>
        <begin position="44"/>
        <end position="58"/>
    </location>
</feature>
<evidence type="ECO:0000256" key="1">
    <source>
        <dbReference type="SAM" id="MobiDB-lite"/>
    </source>
</evidence>
<dbReference type="eggNOG" id="ENOG50300UH">
    <property type="taxonomic scope" value="Bacteria"/>
</dbReference>
<feature type="compositionally biased region" description="Polar residues" evidence="1">
    <location>
        <begin position="59"/>
        <end position="68"/>
    </location>
</feature>
<feature type="region of interest" description="Disordered" evidence="1">
    <location>
        <begin position="22"/>
        <end position="139"/>
    </location>
</feature>
<dbReference type="HOGENOM" id="CLU_1330604_0_0_5"/>
<keyword evidence="3" id="KW-1185">Reference proteome</keyword>
<name>A0A017H9Q0_9RHOB</name>
<proteinExistence type="predicted"/>
<sequence length="206" mass="20214">MGFGSIGSNLLSSLQEAYSAFTANKDDDSDVEDIEAAGDDDAVEGPAAGAGQAEATAANTNSSLSVTGAQAVETEAASNGDDTAPASSSPSSSASTASADNANGTAGSSQSRPAETAPASEPVAAAAPAAEKVAEAGDLNRSRAEAIAAQGQMRQDTLVASISEQKTDAPKLAPVEAKPTETAAAARYAAANTPQTPARAMAELRA</sequence>
<dbReference type="Proteomes" id="UP000025047">
    <property type="component" value="Unassembled WGS sequence"/>
</dbReference>
<comment type="caution">
    <text evidence="2">The sequence shown here is derived from an EMBL/GenBank/DDBJ whole genome shotgun (WGS) entry which is preliminary data.</text>
</comment>
<dbReference type="AlphaFoldDB" id="A0A017H9Q0"/>
<evidence type="ECO:0000313" key="2">
    <source>
        <dbReference type="EMBL" id="EYD71081.1"/>
    </source>
</evidence>
<organism evidence="2 3">
    <name type="scientific">Limimaricola hongkongensis DSM 17492</name>
    <dbReference type="NCBI Taxonomy" id="1122180"/>
    <lineage>
        <taxon>Bacteria</taxon>
        <taxon>Pseudomonadati</taxon>
        <taxon>Pseudomonadota</taxon>
        <taxon>Alphaproteobacteria</taxon>
        <taxon>Rhodobacterales</taxon>
        <taxon>Paracoccaceae</taxon>
        <taxon>Limimaricola</taxon>
    </lineage>
</organism>
<accession>A0A017H9Q0</accession>
<evidence type="ECO:0000313" key="3">
    <source>
        <dbReference type="Proteomes" id="UP000025047"/>
    </source>
</evidence>
<dbReference type="PATRIC" id="fig|1122180.6.peg.2709"/>
<dbReference type="EMBL" id="APGJ01000007">
    <property type="protein sequence ID" value="EYD71081.1"/>
    <property type="molecule type" value="Genomic_DNA"/>
</dbReference>